<evidence type="ECO:0000313" key="1">
    <source>
        <dbReference type="EMBL" id="KAJ4703411.1"/>
    </source>
</evidence>
<proteinExistence type="predicted"/>
<accession>A0ACC1WW67</accession>
<protein>
    <submittedName>
        <fullName evidence="1">Protein STRUBBELIG-RECEPTOR FAMILY 3-like</fullName>
    </submittedName>
</protein>
<comment type="caution">
    <text evidence="1">The sequence shown here is derived from an EMBL/GenBank/DDBJ whole genome shotgun (WGS) entry which is preliminary data.</text>
</comment>
<keyword evidence="2" id="KW-1185">Reference proteome</keyword>
<dbReference type="Proteomes" id="UP001164539">
    <property type="component" value="Chromosome 13"/>
</dbReference>
<organism evidence="1 2">
    <name type="scientific">Melia azedarach</name>
    <name type="common">Chinaberry tree</name>
    <dbReference type="NCBI Taxonomy" id="155640"/>
    <lineage>
        <taxon>Eukaryota</taxon>
        <taxon>Viridiplantae</taxon>
        <taxon>Streptophyta</taxon>
        <taxon>Embryophyta</taxon>
        <taxon>Tracheophyta</taxon>
        <taxon>Spermatophyta</taxon>
        <taxon>Magnoliopsida</taxon>
        <taxon>eudicotyledons</taxon>
        <taxon>Gunneridae</taxon>
        <taxon>Pentapetalae</taxon>
        <taxon>rosids</taxon>
        <taxon>malvids</taxon>
        <taxon>Sapindales</taxon>
        <taxon>Meliaceae</taxon>
        <taxon>Melia</taxon>
    </lineage>
</organism>
<evidence type="ECO:0000313" key="2">
    <source>
        <dbReference type="Proteomes" id="UP001164539"/>
    </source>
</evidence>
<gene>
    <name evidence="1" type="ORF">OWV82_023322</name>
</gene>
<dbReference type="EMBL" id="CM051406">
    <property type="protein sequence ID" value="KAJ4703411.1"/>
    <property type="molecule type" value="Genomic_DNA"/>
</dbReference>
<name>A0ACC1WW67_MELAZ</name>
<reference evidence="1 2" key="1">
    <citation type="journal article" date="2023" name="Science">
        <title>Complex scaffold remodeling in plant triterpene biosynthesis.</title>
        <authorList>
            <person name="De La Pena R."/>
            <person name="Hodgson H."/>
            <person name="Liu J.C."/>
            <person name="Stephenson M.J."/>
            <person name="Martin A.C."/>
            <person name="Owen C."/>
            <person name="Harkess A."/>
            <person name="Leebens-Mack J."/>
            <person name="Jimenez L.E."/>
            <person name="Osbourn A."/>
            <person name="Sattely E.S."/>
        </authorList>
    </citation>
    <scope>NUCLEOTIDE SEQUENCE [LARGE SCALE GENOMIC DNA]</scope>
    <source>
        <strain evidence="2">cv. JPN11</strain>
        <tissue evidence="1">Leaf</tissue>
    </source>
</reference>
<sequence>MGYVNYGICVRLAVVVAVLTASFCVGSTDPRDVLAINSLYISLDFPPLDKWISFGGDPCGDLWQGVFCVFSNVTEIRLSGMNLGGVLPDTLGDLESIINMDLSNNHIGGSIPSNLPHTLRNFSLSGNQFIGSIPDTLSSLTQLLELSLNNNLLSGGIPDAFQQFTGLINLDLSANNLSGQLPPSMGSLSSLSTLHLQNNKLTGTLNVLEDLHLTDLNIENNLFSGPIPDKVLAIPNFRREGNPFNTTIIASPPTALPPSIALAPNSQAPGHQADAPSAFETTNSPNARKFWTTKKIVLVAATVGAILVVLGLCLLMWRFCKGRQANRDAERNNVSAYTGPGEKPNYNKSSLQPSVQIEKASKEPVMKSQDGQGVDSRSMVTSPKLRDEQLPPPPLPFPLVEKVTAKPVAPPEEAARSQSSVNMNSSSVSVFTIALLQQYTNSFSEENFIGEGLLGSVYRAELPDGKLLAVKKLGNTATLQQTDEEFLELVSRISKLRHANIVELVGYCYELGQRLLVYNYYGNGTLHDLLHVDEESHKNFSWNMRIRVALGAARALQYLHEGCHPPVVHRNFKSSNILLDEKLAVCVSDCGLAPLLSSESLSGLLTTHGSGAPEFESGSYSCQSDVYSLGVVMLELLTGRKPYDRLRPRGEQSLIRWAIPRLHDIDALSRMVDPSLNGAYSSKSISRFADIISRCVQWEPGFRPTMSEIVQDLLRMI</sequence>